<feature type="domain" description="RCK C-terminal" evidence="2">
    <location>
        <begin position="137"/>
        <end position="231"/>
    </location>
</feature>
<dbReference type="InterPro" id="IPR006037">
    <property type="entry name" value="RCK_C"/>
</dbReference>
<evidence type="ECO:0000259" key="1">
    <source>
        <dbReference type="PROSITE" id="PS51201"/>
    </source>
</evidence>
<dbReference type="PROSITE" id="PS51201">
    <property type="entry name" value="RCK_N"/>
    <property type="match status" value="1"/>
</dbReference>
<dbReference type="GO" id="GO:0008324">
    <property type="term" value="F:monoatomic cation transmembrane transporter activity"/>
    <property type="evidence" value="ECO:0007669"/>
    <property type="project" value="InterPro"/>
</dbReference>
<proteinExistence type="predicted"/>
<feature type="domain" description="RCK N-terminal" evidence="1">
    <location>
        <begin position="4"/>
        <end position="120"/>
    </location>
</feature>
<evidence type="ECO:0000259" key="2">
    <source>
        <dbReference type="PROSITE" id="PS51202"/>
    </source>
</evidence>
<dbReference type="InterPro" id="IPR036721">
    <property type="entry name" value="RCK_C_sf"/>
</dbReference>
<dbReference type="Gene3D" id="3.40.50.720">
    <property type="entry name" value="NAD(P)-binding Rossmann-like Domain"/>
    <property type="match status" value="1"/>
</dbReference>
<dbReference type="SUPFAM" id="SSF51735">
    <property type="entry name" value="NAD(P)-binding Rossmann-fold domains"/>
    <property type="match status" value="1"/>
</dbReference>
<evidence type="ECO:0000313" key="4">
    <source>
        <dbReference type="Proteomes" id="UP000053467"/>
    </source>
</evidence>
<dbReference type="PANTHER" id="PTHR43833">
    <property type="entry name" value="POTASSIUM CHANNEL PROTEIN 2-RELATED-RELATED"/>
    <property type="match status" value="1"/>
</dbReference>
<dbReference type="Proteomes" id="UP000053467">
    <property type="component" value="Unassembled WGS sequence"/>
</dbReference>
<dbReference type="EMBL" id="LGGX01000006">
    <property type="protein sequence ID" value="KUK87242.1"/>
    <property type="molecule type" value="Genomic_DNA"/>
</dbReference>
<dbReference type="InterPro" id="IPR050721">
    <property type="entry name" value="Trk_Ktr_HKT_K-transport"/>
</dbReference>
<protein>
    <submittedName>
        <fullName evidence="3">Ktr system potassium uptake protein C</fullName>
    </submittedName>
</protein>
<dbReference type="Gene3D" id="3.30.70.1450">
    <property type="entry name" value="Regulator of K+ conductance, C-terminal domain"/>
    <property type="match status" value="1"/>
</dbReference>
<dbReference type="InterPro" id="IPR036291">
    <property type="entry name" value="NAD(P)-bd_dom_sf"/>
</dbReference>
<evidence type="ECO:0000313" key="3">
    <source>
        <dbReference type="EMBL" id="KUK87242.1"/>
    </source>
</evidence>
<comment type="caution">
    <text evidence="3">The sequence shown here is derived from an EMBL/GenBank/DDBJ whole genome shotgun (WGS) entry which is preliminary data.</text>
</comment>
<dbReference type="AlphaFoldDB" id="A0A101I1F0"/>
<organism evidence="3 4">
    <name type="scientific">candidate division TA06 bacterium 34_109</name>
    <dbReference type="NCBI Taxonomy" id="1635277"/>
    <lineage>
        <taxon>Bacteria</taxon>
        <taxon>Bacteria division TA06</taxon>
    </lineage>
</organism>
<dbReference type="PATRIC" id="fig|1635277.3.peg.586"/>
<gene>
    <name evidence="3" type="ORF">XE03_0850</name>
</gene>
<name>A0A101I1F0_UNCT6</name>
<dbReference type="Pfam" id="PF02080">
    <property type="entry name" value="TrkA_C"/>
    <property type="match status" value="1"/>
</dbReference>
<sequence>MGEKKFFAVIGLGSFGYYVATKLAEKGYEVIAIDIDENKIDDISNKVTHAIQLNALDEKGLKEVGLMDVDVAIIAIKDIATSILLSSFLKEDLKIKYVVAKASDQKHGKVLEKIGVDRIIYPEIESAERLAKNLISPSIFDIIELSSSHNLVEIKAPDIFVGKTLEEIDFRKRFDINIIAIKRNQPSTTETYKLSYEESIIISPSPKERIIEGDILVMVGLKEHLEKIEKL</sequence>
<dbReference type="GO" id="GO:0006813">
    <property type="term" value="P:potassium ion transport"/>
    <property type="evidence" value="ECO:0007669"/>
    <property type="project" value="InterPro"/>
</dbReference>
<dbReference type="PROSITE" id="PS51202">
    <property type="entry name" value="RCK_C"/>
    <property type="match status" value="1"/>
</dbReference>
<accession>A0A101I1F0</accession>
<dbReference type="PANTHER" id="PTHR43833:SF7">
    <property type="entry name" value="KTR SYSTEM POTASSIUM UPTAKE PROTEIN C"/>
    <property type="match status" value="1"/>
</dbReference>
<reference evidence="4" key="1">
    <citation type="journal article" date="2015" name="MBio">
        <title>Genome-Resolved Metagenomic Analysis Reveals Roles for Candidate Phyla and Other Microbial Community Members in Biogeochemical Transformations in Oil Reservoirs.</title>
        <authorList>
            <person name="Hu P."/>
            <person name="Tom L."/>
            <person name="Singh A."/>
            <person name="Thomas B.C."/>
            <person name="Baker B.J."/>
            <person name="Piceno Y.M."/>
            <person name="Andersen G.L."/>
            <person name="Banfield J.F."/>
        </authorList>
    </citation>
    <scope>NUCLEOTIDE SEQUENCE [LARGE SCALE GENOMIC DNA]</scope>
</reference>
<dbReference type="Pfam" id="PF02254">
    <property type="entry name" value="TrkA_N"/>
    <property type="match status" value="1"/>
</dbReference>
<dbReference type="SUPFAM" id="SSF116726">
    <property type="entry name" value="TrkA C-terminal domain-like"/>
    <property type="match status" value="1"/>
</dbReference>
<dbReference type="InterPro" id="IPR003148">
    <property type="entry name" value="RCK_N"/>
</dbReference>